<feature type="transmembrane region" description="Helical" evidence="6">
    <location>
        <begin position="327"/>
        <end position="347"/>
    </location>
</feature>
<comment type="subcellular location">
    <subcellularLocation>
        <location evidence="1">Cell membrane</location>
        <topology evidence="1">Multi-pass membrane protein</topology>
    </subcellularLocation>
</comment>
<feature type="domain" description="Major facilitator superfamily (MFS) profile" evidence="7">
    <location>
        <begin position="4"/>
        <end position="379"/>
    </location>
</feature>
<gene>
    <name evidence="8" type="ORF">H3N35_25735</name>
</gene>
<evidence type="ECO:0000313" key="8">
    <source>
        <dbReference type="EMBL" id="WDE14665.1"/>
    </source>
</evidence>
<dbReference type="InterPro" id="IPR036259">
    <property type="entry name" value="MFS_trans_sf"/>
</dbReference>
<feature type="transmembrane region" description="Helical" evidence="6">
    <location>
        <begin position="158"/>
        <end position="179"/>
    </location>
</feature>
<feature type="transmembrane region" description="Helical" evidence="6">
    <location>
        <begin position="353"/>
        <end position="373"/>
    </location>
</feature>
<dbReference type="InterPro" id="IPR011701">
    <property type="entry name" value="MFS"/>
</dbReference>
<accession>A0ABY7VPK4</accession>
<feature type="transmembrane region" description="Helical" evidence="6">
    <location>
        <begin position="200"/>
        <end position="223"/>
    </location>
</feature>
<evidence type="ECO:0000256" key="5">
    <source>
        <dbReference type="ARBA" id="ARBA00023136"/>
    </source>
</evidence>
<keyword evidence="5 6" id="KW-0472">Membrane</keyword>
<keyword evidence="3 6" id="KW-0812">Transmembrane</keyword>
<feature type="transmembrane region" description="Helical" evidence="6">
    <location>
        <begin position="42"/>
        <end position="63"/>
    </location>
</feature>
<organism evidence="8 9">
    <name type="scientific">Thalassomonas haliotis</name>
    <dbReference type="NCBI Taxonomy" id="485448"/>
    <lineage>
        <taxon>Bacteria</taxon>
        <taxon>Pseudomonadati</taxon>
        <taxon>Pseudomonadota</taxon>
        <taxon>Gammaproteobacteria</taxon>
        <taxon>Alteromonadales</taxon>
        <taxon>Colwelliaceae</taxon>
        <taxon>Thalassomonas</taxon>
    </lineage>
</organism>
<dbReference type="PANTHER" id="PTHR43124:SF8">
    <property type="entry name" value="INNER MEMBRANE TRANSPORT PROTEIN YDHP"/>
    <property type="match status" value="1"/>
</dbReference>
<reference evidence="8 9" key="1">
    <citation type="journal article" date="2022" name="Mar. Drugs">
        <title>Bioassay-Guided Fractionation Leads to the Detection of Cholic Acid Generated by the Rare Thalassomonas sp.</title>
        <authorList>
            <person name="Pheiffer F."/>
            <person name="Schneider Y.K."/>
            <person name="Hansen E.H."/>
            <person name="Andersen J.H."/>
            <person name="Isaksson J."/>
            <person name="Busche T."/>
            <person name="R C."/>
            <person name="Kalinowski J."/>
            <person name="Zyl L.V."/>
            <person name="Trindade M."/>
        </authorList>
    </citation>
    <scope>NUCLEOTIDE SEQUENCE [LARGE SCALE GENOMIC DNA]</scope>
    <source>
        <strain evidence="8 9">A5K-61T</strain>
    </source>
</reference>
<dbReference type="Proteomes" id="UP001215231">
    <property type="component" value="Chromosome"/>
</dbReference>
<dbReference type="PROSITE" id="PS50850">
    <property type="entry name" value="MFS"/>
    <property type="match status" value="1"/>
</dbReference>
<protein>
    <submittedName>
        <fullName evidence="8">MFS transporter</fullName>
    </submittedName>
</protein>
<proteinExistence type="predicted"/>
<feature type="transmembrane region" description="Helical" evidence="6">
    <location>
        <begin position="229"/>
        <end position="251"/>
    </location>
</feature>
<evidence type="ECO:0000256" key="3">
    <source>
        <dbReference type="ARBA" id="ARBA00022692"/>
    </source>
</evidence>
<dbReference type="PANTHER" id="PTHR43124">
    <property type="entry name" value="PURINE EFFLUX PUMP PBUE"/>
    <property type="match status" value="1"/>
</dbReference>
<dbReference type="Pfam" id="PF07690">
    <property type="entry name" value="MFS_1"/>
    <property type="match status" value="1"/>
</dbReference>
<evidence type="ECO:0000259" key="7">
    <source>
        <dbReference type="PROSITE" id="PS50850"/>
    </source>
</evidence>
<feature type="transmembrane region" description="Helical" evidence="6">
    <location>
        <begin position="128"/>
        <end position="146"/>
    </location>
</feature>
<feature type="transmembrane region" description="Helical" evidence="6">
    <location>
        <begin position="288"/>
        <end position="306"/>
    </location>
</feature>
<evidence type="ECO:0000256" key="6">
    <source>
        <dbReference type="SAM" id="Phobius"/>
    </source>
</evidence>
<evidence type="ECO:0000256" key="4">
    <source>
        <dbReference type="ARBA" id="ARBA00022989"/>
    </source>
</evidence>
<feature type="transmembrane region" description="Helical" evidence="6">
    <location>
        <begin position="70"/>
        <end position="89"/>
    </location>
</feature>
<name>A0ABY7VPK4_9GAMM</name>
<evidence type="ECO:0000313" key="9">
    <source>
        <dbReference type="Proteomes" id="UP001215231"/>
    </source>
</evidence>
<evidence type="ECO:0000256" key="2">
    <source>
        <dbReference type="ARBA" id="ARBA00022475"/>
    </source>
</evidence>
<dbReference type="SUPFAM" id="SSF103473">
    <property type="entry name" value="MFS general substrate transporter"/>
    <property type="match status" value="1"/>
</dbReference>
<evidence type="ECO:0000256" key="1">
    <source>
        <dbReference type="ARBA" id="ARBA00004651"/>
    </source>
</evidence>
<feature type="transmembrane region" description="Helical" evidence="6">
    <location>
        <begin position="263"/>
        <end position="282"/>
    </location>
</feature>
<dbReference type="Gene3D" id="1.20.1250.20">
    <property type="entry name" value="MFS general substrate transporter like domains"/>
    <property type="match status" value="1"/>
</dbReference>
<dbReference type="InterPro" id="IPR050189">
    <property type="entry name" value="MFS_Efflux_Transporters"/>
</dbReference>
<dbReference type="InterPro" id="IPR020846">
    <property type="entry name" value="MFS_dom"/>
</dbReference>
<keyword evidence="2" id="KW-1003">Cell membrane</keyword>
<keyword evidence="4 6" id="KW-1133">Transmembrane helix</keyword>
<feature type="transmembrane region" description="Helical" evidence="6">
    <location>
        <begin position="95"/>
        <end position="116"/>
    </location>
</feature>
<dbReference type="EMBL" id="CP059693">
    <property type="protein sequence ID" value="WDE14665.1"/>
    <property type="molecule type" value="Genomic_DNA"/>
</dbReference>
<sequence length="385" mass="40104">MPLAIWILAIGAFTICTGEFVIMGLLPDIAGDLHVDIGQSGYLVTSYALGVVLGAPLLTPFLVSVRRKPVLIYLMAAFVLGNVACAFAMTYEHMLVVRFLTALSQASFFGIGAVVATQLVSPGKQASAIGAMFLGATLANIIGSPLGTMIGQNYDWRVVFFVIAGLGFVACLALAMLLPKVKADEKVDLRQEFSALVQPAMIKALVTTILGFGGVFTVFTYIAPILTGVTGIAAEQVPLLLLVVGLGMAVGNPIGAKLADKNLATAVPMTIFSLILSLLLFYVSMSSYIAMVIASFVMGIAMFSVIPPMQMQVLSHAGKSPLMSSSFNIAALNIGSALGATVGGMMLSNNISMTYLPFMAIGISAVGLFLSCMSMGGEKSAAQTA</sequence>
<keyword evidence="9" id="KW-1185">Reference proteome</keyword>
<dbReference type="CDD" id="cd17324">
    <property type="entry name" value="MFS_NepI_like"/>
    <property type="match status" value="1"/>
</dbReference>